<name>A0A183JBC7_9BILA</name>
<accession>A0A183JBC7</accession>
<sequence length="106" mass="12228">MGIHMPALAPIAITNQDTSMMQRLSCRRDCDPGKKLCQRCNLTFFDQQLLAYHMLNSHGQDMTSFVCDICGIKTQKLHGLLTHWGRAHRQIVIRYKQQQERRSGAK</sequence>
<gene>
    <name evidence="2" type="ORF">SBAD_LOCUS13175</name>
</gene>
<dbReference type="InterPro" id="IPR013087">
    <property type="entry name" value="Znf_C2H2_type"/>
</dbReference>
<dbReference type="AlphaFoldDB" id="A0A183JBC7"/>
<organism evidence="4">
    <name type="scientific">Soboliphyme baturini</name>
    <dbReference type="NCBI Taxonomy" id="241478"/>
    <lineage>
        <taxon>Eukaryota</taxon>
        <taxon>Metazoa</taxon>
        <taxon>Ecdysozoa</taxon>
        <taxon>Nematoda</taxon>
        <taxon>Enoplea</taxon>
        <taxon>Dorylaimia</taxon>
        <taxon>Dioctophymatida</taxon>
        <taxon>Dioctophymatoidea</taxon>
        <taxon>Soboliphymatidae</taxon>
        <taxon>Soboliphyme</taxon>
    </lineage>
</organism>
<dbReference type="Proteomes" id="UP000270296">
    <property type="component" value="Unassembled WGS sequence"/>
</dbReference>
<dbReference type="OrthoDB" id="3437960at2759"/>
<evidence type="ECO:0000313" key="4">
    <source>
        <dbReference type="WBParaSite" id="SBAD_0001359201-mRNA-1"/>
    </source>
</evidence>
<feature type="domain" description="C2H2-type" evidence="1">
    <location>
        <begin position="37"/>
        <end position="58"/>
    </location>
</feature>
<dbReference type="Gene3D" id="3.30.160.60">
    <property type="entry name" value="Classic Zinc Finger"/>
    <property type="match status" value="1"/>
</dbReference>
<dbReference type="SUPFAM" id="SSF57667">
    <property type="entry name" value="beta-beta-alpha zinc fingers"/>
    <property type="match status" value="1"/>
</dbReference>
<dbReference type="PROSITE" id="PS00028">
    <property type="entry name" value="ZINC_FINGER_C2H2_1"/>
    <property type="match status" value="1"/>
</dbReference>
<reference evidence="2 3" key="2">
    <citation type="submission" date="2018-11" db="EMBL/GenBank/DDBJ databases">
        <authorList>
            <consortium name="Pathogen Informatics"/>
        </authorList>
    </citation>
    <scope>NUCLEOTIDE SEQUENCE [LARGE SCALE GENOMIC DNA]</scope>
</reference>
<protein>
    <submittedName>
        <fullName evidence="4">C2H2-type domain-containing protein</fullName>
    </submittedName>
</protein>
<evidence type="ECO:0000313" key="3">
    <source>
        <dbReference type="Proteomes" id="UP000270296"/>
    </source>
</evidence>
<proteinExistence type="predicted"/>
<dbReference type="SMART" id="SM00355">
    <property type="entry name" value="ZnF_C2H2"/>
    <property type="match status" value="2"/>
</dbReference>
<dbReference type="WBParaSite" id="SBAD_0001359201-mRNA-1">
    <property type="protein sequence ID" value="SBAD_0001359201-mRNA-1"/>
    <property type="gene ID" value="SBAD_0001359201"/>
</dbReference>
<keyword evidence="3" id="KW-1185">Reference proteome</keyword>
<dbReference type="EMBL" id="UZAM01020999">
    <property type="protein sequence ID" value="VDP55059.1"/>
    <property type="molecule type" value="Genomic_DNA"/>
</dbReference>
<evidence type="ECO:0000313" key="2">
    <source>
        <dbReference type="EMBL" id="VDP55059.1"/>
    </source>
</evidence>
<reference evidence="4" key="1">
    <citation type="submission" date="2016-06" db="UniProtKB">
        <authorList>
            <consortium name="WormBaseParasite"/>
        </authorList>
    </citation>
    <scope>IDENTIFICATION</scope>
</reference>
<dbReference type="InterPro" id="IPR036236">
    <property type="entry name" value="Znf_C2H2_sf"/>
</dbReference>
<evidence type="ECO:0000259" key="1">
    <source>
        <dbReference type="PROSITE" id="PS00028"/>
    </source>
</evidence>